<dbReference type="CDD" id="cd06257">
    <property type="entry name" value="DnaJ"/>
    <property type="match status" value="1"/>
</dbReference>
<protein>
    <submittedName>
        <fullName evidence="4">J domain-containing protein</fullName>
    </submittedName>
</protein>
<proteinExistence type="predicted"/>
<dbReference type="Gene3D" id="1.10.287.110">
    <property type="entry name" value="DnaJ domain"/>
    <property type="match status" value="1"/>
</dbReference>
<dbReference type="EMBL" id="JBEUWX010000001">
    <property type="protein sequence ID" value="MFA9948938.1"/>
    <property type="molecule type" value="Genomic_DNA"/>
</dbReference>
<organism evidence="4 5">
    <name type="scientific">Dentiradicibacter hellwigii</name>
    <dbReference type="NCBI Taxonomy" id="3149053"/>
    <lineage>
        <taxon>Bacteria</taxon>
        <taxon>Pseudomonadati</taxon>
        <taxon>Pseudomonadota</taxon>
        <taxon>Betaproteobacteria</taxon>
        <taxon>Rhodocyclales</taxon>
        <taxon>Rhodocyclaceae</taxon>
        <taxon>Dentiradicibacter</taxon>
    </lineage>
</organism>
<dbReference type="Proteomes" id="UP001574673">
    <property type="component" value="Unassembled WGS sequence"/>
</dbReference>
<evidence type="ECO:0000256" key="1">
    <source>
        <dbReference type="SAM" id="MobiDB-lite"/>
    </source>
</evidence>
<dbReference type="RefSeq" id="WP_418890103.1">
    <property type="nucleotide sequence ID" value="NZ_JBEUWX010000001.1"/>
</dbReference>
<evidence type="ECO:0000259" key="3">
    <source>
        <dbReference type="PROSITE" id="PS50076"/>
    </source>
</evidence>
<dbReference type="InterPro" id="IPR036869">
    <property type="entry name" value="J_dom_sf"/>
</dbReference>
<feature type="transmembrane region" description="Helical" evidence="2">
    <location>
        <begin position="123"/>
        <end position="146"/>
    </location>
</feature>
<evidence type="ECO:0000313" key="5">
    <source>
        <dbReference type="Proteomes" id="UP001574673"/>
    </source>
</evidence>
<evidence type="ECO:0000313" key="4">
    <source>
        <dbReference type="EMBL" id="MFA9948938.1"/>
    </source>
</evidence>
<dbReference type="InterPro" id="IPR001623">
    <property type="entry name" value="DnaJ_domain"/>
</dbReference>
<keyword evidence="2" id="KW-1133">Transmembrane helix</keyword>
<reference evidence="5" key="1">
    <citation type="submission" date="2024-06" db="EMBL/GenBank/DDBJ databases">
        <title>Radixoralia hellwigii gen. nov., sp nov., isolated from a root canal in the human oral cavity.</title>
        <authorList>
            <person name="Bartsch S."/>
            <person name="Wittmer A."/>
            <person name="Schulz A.-K."/>
            <person name="Neumann-Schaal M."/>
            <person name="Wolf J."/>
            <person name="Gronow S."/>
            <person name="Tennert C."/>
            <person name="Haecker G."/>
            <person name="Cieplik F."/>
            <person name="Al-Ahmad A."/>
        </authorList>
    </citation>
    <scope>NUCLEOTIDE SEQUENCE [LARGE SCALE GENOMIC DNA]</scope>
    <source>
        <strain evidence="5">Wk13</strain>
    </source>
</reference>
<gene>
    <name evidence="4" type="ORF">ABCS64_01120</name>
</gene>
<name>A0ABV4UB23_9RHOO</name>
<keyword evidence="5" id="KW-1185">Reference proteome</keyword>
<dbReference type="Pfam" id="PF00226">
    <property type="entry name" value="DnaJ"/>
    <property type="match status" value="1"/>
</dbReference>
<sequence>MPASQLSPGHAPSHYDILEVSHTASPEVIRAAYRSLMQRYHPDKNPGDKQAAERAVLVAQAYETLADAERRAAYDQSLNELYGNVFGVYNDATATSSATYGQEERSYSREHPHIRATSPKSRISFIILLCACVLIVAVFWVLIITVRRIATPGPHRSTPPVNPPVTAEAPPHDSPTVRRRLRIMQTAPQSVQSTPPLPQDDALPVPGAATAEKKNTTGREIPALVTDLSVALMNPKNPGEATGYRLEIPVIAIRLGGKQTISARDHLSNMATSIRQALEDRLQAADYDSLMTFNGEVDLARQILTTIAQATSLPVCAEDAGQDADDCYGLAAVRLPEAYVVK</sequence>
<dbReference type="PRINTS" id="PR00625">
    <property type="entry name" value="JDOMAIN"/>
</dbReference>
<dbReference type="PANTHER" id="PTHR24074">
    <property type="entry name" value="CO-CHAPERONE PROTEIN DJLA"/>
    <property type="match status" value="1"/>
</dbReference>
<feature type="region of interest" description="Disordered" evidence="1">
    <location>
        <begin position="152"/>
        <end position="175"/>
    </location>
</feature>
<comment type="caution">
    <text evidence="4">The sequence shown here is derived from an EMBL/GenBank/DDBJ whole genome shotgun (WGS) entry which is preliminary data.</text>
</comment>
<accession>A0ABV4UB23</accession>
<feature type="domain" description="J" evidence="3">
    <location>
        <begin position="13"/>
        <end position="78"/>
    </location>
</feature>
<keyword evidence="2" id="KW-0812">Transmembrane</keyword>
<dbReference type="InterPro" id="IPR050817">
    <property type="entry name" value="DjlA_DnaK_co-chaperone"/>
</dbReference>
<dbReference type="PROSITE" id="PS50076">
    <property type="entry name" value="DNAJ_2"/>
    <property type="match status" value="1"/>
</dbReference>
<dbReference type="SUPFAM" id="SSF46565">
    <property type="entry name" value="Chaperone J-domain"/>
    <property type="match status" value="1"/>
</dbReference>
<evidence type="ECO:0000256" key="2">
    <source>
        <dbReference type="SAM" id="Phobius"/>
    </source>
</evidence>
<keyword evidence="2" id="KW-0472">Membrane</keyword>
<dbReference type="SMART" id="SM00271">
    <property type="entry name" value="DnaJ"/>
    <property type="match status" value="1"/>
</dbReference>